<dbReference type="EMBL" id="JAPEVI010000003">
    <property type="protein sequence ID" value="MCX2725130.1"/>
    <property type="molecule type" value="Genomic_DNA"/>
</dbReference>
<dbReference type="Gene3D" id="3.40.190.10">
    <property type="entry name" value="Periplasmic binding protein-like II"/>
    <property type="match status" value="2"/>
</dbReference>
<evidence type="ECO:0000313" key="3">
    <source>
        <dbReference type="Proteomes" id="UP001300261"/>
    </source>
</evidence>
<dbReference type="InterPro" id="IPR001638">
    <property type="entry name" value="Solute-binding_3/MltF_N"/>
</dbReference>
<sequence>MLSRRSFLTTFGAGIPALALLPARAEAPSRLSLACVYYDDVAPYSYLDTTTNTVKGILPDLLDALAETGDYSLTHRAYPWARAQGMVATGTADAFCCPVTADRSAYVHFAPTPVLTLAHAQIFFAADNPNADAIRAATRIEHLYKFRTVDFVGNGTADRIWKRHPRRIQVSEISSILAMLASGHADFYFADPMVTRFKLRELGLLHRITSIPGAYVENARRNDMKFGLRKTFPDARAIVEKVDEDIRSRISPSLHADIVARYTTLATDCADAVSGKG</sequence>
<name>A0ABT3R768_9HYPH</name>
<dbReference type="PROSITE" id="PS51318">
    <property type="entry name" value="TAT"/>
    <property type="match status" value="1"/>
</dbReference>
<dbReference type="SUPFAM" id="SSF53850">
    <property type="entry name" value="Periplasmic binding protein-like II"/>
    <property type="match status" value="1"/>
</dbReference>
<accession>A0ABT3R768</accession>
<reference evidence="2 3" key="1">
    <citation type="journal article" date="2016" name="Int. J. Syst. Evol. Microbiol.">
        <title>Labrenzia salina sp. nov., isolated from the rhizosphere of the halophyte Arthrocnemum macrostachyum.</title>
        <authorList>
            <person name="Camacho M."/>
            <person name="Redondo-Gomez S."/>
            <person name="Rodriguez-Llorente I."/>
            <person name="Rohde M."/>
            <person name="Sproer C."/>
            <person name="Schumann P."/>
            <person name="Klenk H.P."/>
            <person name="Montero-Calasanz M.D.C."/>
        </authorList>
    </citation>
    <scope>NUCLEOTIDE SEQUENCE [LARGE SCALE GENOMIC DNA]</scope>
    <source>
        <strain evidence="2 3">DSM 29163</strain>
    </source>
</reference>
<evidence type="ECO:0000313" key="2">
    <source>
        <dbReference type="EMBL" id="MCX2725130.1"/>
    </source>
</evidence>
<gene>
    <name evidence="2" type="ORF">ON753_22640</name>
</gene>
<feature type="domain" description="Solute-binding protein family 3/N-terminal" evidence="1">
    <location>
        <begin position="36"/>
        <end position="241"/>
    </location>
</feature>
<dbReference type="RefSeq" id="WP_265965703.1">
    <property type="nucleotide sequence ID" value="NZ_JAPEVI010000003.1"/>
</dbReference>
<keyword evidence="3" id="KW-1185">Reference proteome</keyword>
<evidence type="ECO:0000259" key="1">
    <source>
        <dbReference type="Pfam" id="PF00497"/>
    </source>
</evidence>
<proteinExistence type="predicted"/>
<dbReference type="Pfam" id="PF00497">
    <property type="entry name" value="SBP_bac_3"/>
    <property type="match status" value="1"/>
</dbReference>
<protein>
    <submittedName>
        <fullName evidence="2">Transporter substrate-binding domain-containing protein</fullName>
    </submittedName>
</protein>
<dbReference type="Proteomes" id="UP001300261">
    <property type="component" value="Unassembled WGS sequence"/>
</dbReference>
<dbReference type="InterPro" id="IPR006311">
    <property type="entry name" value="TAT_signal"/>
</dbReference>
<organism evidence="2 3">
    <name type="scientific">Roseibium salinum</name>
    <dbReference type="NCBI Taxonomy" id="1604349"/>
    <lineage>
        <taxon>Bacteria</taxon>
        <taxon>Pseudomonadati</taxon>
        <taxon>Pseudomonadota</taxon>
        <taxon>Alphaproteobacteria</taxon>
        <taxon>Hyphomicrobiales</taxon>
        <taxon>Stappiaceae</taxon>
        <taxon>Roseibium</taxon>
    </lineage>
</organism>
<comment type="caution">
    <text evidence="2">The sequence shown here is derived from an EMBL/GenBank/DDBJ whole genome shotgun (WGS) entry which is preliminary data.</text>
</comment>